<gene>
    <name evidence="1" type="ORF">METZ01_LOCUS76590</name>
</gene>
<sequence>MTNNYFSAELFKTEFYKLNLVYIKELWEK</sequence>
<organism evidence="1">
    <name type="scientific">marine metagenome</name>
    <dbReference type="NCBI Taxonomy" id="408172"/>
    <lineage>
        <taxon>unclassified sequences</taxon>
        <taxon>metagenomes</taxon>
        <taxon>ecological metagenomes</taxon>
    </lineage>
</organism>
<evidence type="ECO:0000313" key="1">
    <source>
        <dbReference type="EMBL" id="SVA23736.1"/>
    </source>
</evidence>
<dbReference type="AlphaFoldDB" id="A0A381U694"/>
<reference evidence="1" key="1">
    <citation type="submission" date="2018-05" db="EMBL/GenBank/DDBJ databases">
        <authorList>
            <person name="Lanie J.A."/>
            <person name="Ng W.-L."/>
            <person name="Kazmierczak K.M."/>
            <person name="Andrzejewski T.M."/>
            <person name="Davidsen T.M."/>
            <person name="Wayne K.J."/>
            <person name="Tettelin H."/>
            <person name="Glass J.I."/>
            <person name="Rusch D."/>
            <person name="Podicherti R."/>
            <person name="Tsui H.-C.T."/>
            <person name="Winkler M.E."/>
        </authorList>
    </citation>
    <scope>NUCLEOTIDE SEQUENCE</scope>
</reference>
<protein>
    <submittedName>
        <fullName evidence="1">Uncharacterized protein</fullName>
    </submittedName>
</protein>
<name>A0A381U694_9ZZZZ</name>
<accession>A0A381U694</accession>
<proteinExistence type="predicted"/>
<dbReference type="EMBL" id="UINC01005817">
    <property type="protein sequence ID" value="SVA23736.1"/>
    <property type="molecule type" value="Genomic_DNA"/>
</dbReference>